<feature type="domain" description="VIT" evidence="2">
    <location>
        <begin position="3"/>
        <end position="131"/>
    </location>
</feature>
<keyword evidence="4" id="KW-1185">Reference proteome</keyword>
<sequence>MTFGGCYIRSDSSIETMALKSVEIKGEQKELLNNFEITQIFIHSKPESQEISYVFPNDMKICIYDLTFVVGSEIIKPTIKSKDNAKKIYEEAVEQGKTAIYGSNVRNGMSEFKLGNLPPETECKVVIKIALMSQVTTPDSFFIKFPLDIYTPSGSKRSLGVKASEFNFSLQCDSEIIENVTSNVQNYQYNNDTKLFTITNKIENQNNENSIIITFHTKERLQSSAFLDSKSQKDYQNYLLTLSPVISTTNISKNNEFVFLVDCSGSMSGRSIHKASECLEVFIRSLPLHSRFNIICFGSSYEKLFESSIEYNEQTMKKALNLISTLEANLGGTQIMEPLKDIFSEKCQFGQRQVFIITDGEVWDVESLLQLISDHSKENRCFTIGIGRGCDAGLVEGMARVSHGKSDFVQEGDSISEKVIPQLESSLLPSIESVEVHFEGQENESFQVSPFPIPPITIDSAAGLFVRCKKSGNSSNEGILVTATLNDKPIEFTIDKVIELDDRQFGCSKAIFPLFVYNMIQNFEIKESLSDEEKAKIIDLSIASGVLCKYTGYVGIIEPTEEYQEEEEVEMAGGFDGLFDGGGFDCCCCSCSRSSVKVPKYVDVIGSDDDNVNYLKEEEEVEMAGGFDDLFDFGGGGGSYVPKIEKVEEKAENEPLCYSLMNLIKLQSFEGFWADLDRINGMLGVNVQKIDGLNVEDKDLEKKCISTILAIASFHVKSQNEKNTWSMIEHKAISWLKSNLPNVDIDKLIQQTEKSIKI</sequence>
<accession>A0ABR2GT43</accession>
<proteinExistence type="predicted"/>
<dbReference type="Gene3D" id="3.40.50.410">
    <property type="entry name" value="von Willebrand factor, type A domain"/>
    <property type="match status" value="1"/>
</dbReference>
<dbReference type="PANTHER" id="PTHR45737">
    <property type="entry name" value="VON WILLEBRAND FACTOR A DOMAIN-CONTAINING PROTEIN 5A"/>
    <property type="match status" value="1"/>
</dbReference>
<evidence type="ECO:0000313" key="3">
    <source>
        <dbReference type="EMBL" id="KAK8837120.1"/>
    </source>
</evidence>
<dbReference type="SMART" id="SM00327">
    <property type="entry name" value="VWA"/>
    <property type="match status" value="1"/>
</dbReference>
<dbReference type="InterPro" id="IPR002035">
    <property type="entry name" value="VWF_A"/>
</dbReference>
<evidence type="ECO:0000313" key="4">
    <source>
        <dbReference type="Proteomes" id="UP001470230"/>
    </source>
</evidence>
<dbReference type="InterPro" id="IPR036465">
    <property type="entry name" value="vWFA_dom_sf"/>
</dbReference>
<protein>
    <submittedName>
        <fullName evidence="3">von Willebrand factor A domain-containing protein 5A</fullName>
    </submittedName>
</protein>
<reference evidence="3 4" key="1">
    <citation type="submission" date="2024-04" db="EMBL/GenBank/DDBJ databases">
        <title>Tritrichomonas musculus Genome.</title>
        <authorList>
            <person name="Alves-Ferreira E."/>
            <person name="Grigg M."/>
            <person name="Lorenzi H."/>
            <person name="Galac M."/>
        </authorList>
    </citation>
    <scope>NUCLEOTIDE SEQUENCE [LARGE SCALE GENOMIC DNA]</scope>
    <source>
        <strain evidence="3 4">EAF2021</strain>
    </source>
</reference>
<evidence type="ECO:0000259" key="2">
    <source>
        <dbReference type="PROSITE" id="PS51468"/>
    </source>
</evidence>
<dbReference type="Pfam" id="PF08487">
    <property type="entry name" value="VIT"/>
    <property type="match status" value="1"/>
</dbReference>
<evidence type="ECO:0000259" key="1">
    <source>
        <dbReference type="PROSITE" id="PS50234"/>
    </source>
</evidence>
<dbReference type="InterPro" id="IPR013694">
    <property type="entry name" value="VIT"/>
</dbReference>
<dbReference type="SUPFAM" id="SSF53300">
    <property type="entry name" value="vWA-like"/>
    <property type="match status" value="1"/>
</dbReference>
<comment type="caution">
    <text evidence="3">The sequence shown here is derived from an EMBL/GenBank/DDBJ whole genome shotgun (WGS) entry which is preliminary data.</text>
</comment>
<gene>
    <name evidence="3" type="ORF">M9Y10_037175</name>
</gene>
<dbReference type="PROSITE" id="PS50234">
    <property type="entry name" value="VWFA"/>
    <property type="match status" value="1"/>
</dbReference>
<name>A0ABR2GT43_9EUKA</name>
<dbReference type="Pfam" id="PF13768">
    <property type="entry name" value="VWA_3"/>
    <property type="match status" value="1"/>
</dbReference>
<organism evidence="3 4">
    <name type="scientific">Tritrichomonas musculus</name>
    <dbReference type="NCBI Taxonomy" id="1915356"/>
    <lineage>
        <taxon>Eukaryota</taxon>
        <taxon>Metamonada</taxon>
        <taxon>Parabasalia</taxon>
        <taxon>Tritrichomonadida</taxon>
        <taxon>Tritrichomonadidae</taxon>
        <taxon>Tritrichomonas</taxon>
    </lineage>
</organism>
<dbReference type="PROSITE" id="PS51468">
    <property type="entry name" value="VIT"/>
    <property type="match status" value="1"/>
</dbReference>
<dbReference type="PANTHER" id="PTHR45737:SF6">
    <property type="entry name" value="VON WILLEBRAND FACTOR A DOMAIN-CONTAINING PROTEIN 5A"/>
    <property type="match status" value="1"/>
</dbReference>
<dbReference type="Proteomes" id="UP001470230">
    <property type="component" value="Unassembled WGS sequence"/>
</dbReference>
<dbReference type="EMBL" id="JAPFFF010000062">
    <property type="protein sequence ID" value="KAK8837120.1"/>
    <property type="molecule type" value="Genomic_DNA"/>
</dbReference>
<feature type="domain" description="VWFA" evidence="1">
    <location>
        <begin position="256"/>
        <end position="431"/>
    </location>
</feature>